<proteinExistence type="predicted"/>
<organism evidence="1 2">
    <name type="scientific">Paraglomus brasilianum</name>
    <dbReference type="NCBI Taxonomy" id="144538"/>
    <lineage>
        <taxon>Eukaryota</taxon>
        <taxon>Fungi</taxon>
        <taxon>Fungi incertae sedis</taxon>
        <taxon>Mucoromycota</taxon>
        <taxon>Glomeromycotina</taxon>
        <taxon>Glomeromycetes</taxon>
        <taxon>Paraglomerales</taxon>
        <taxon>Paraglomeraceae</taxon>
        <taxon>Paraglomus</taxon>
    </lineage>
</organism>
<evidence type="ECO:0000313" key="2">
    <source>
        <dbReference type="Proteomes" id="UP000789739"/>
    </source>
</evidence>
<evidence type="ECO:0000313" key="1">
    <source>
        <dbReference type="EMBL" id="CAG8650427.1"/>
    </source>
</evidence>
<dbReference type="AlphaFoldDB" id="A0A9N9DS37"/>
<name>A0A9N9DS37_9GLOM</name>
<sequence length="52" mass="5394">AGSELTDLMSAATIRSNESSFVDVEESGSIPLSKEDVEMSLTTPASDSAKVC</sequence>
<reference evidence="1" key="1">
    <citation type="submission" date="2021-06" db="EMBL/GenBank/DDBJ databases">
        <authorList>
            <person name="Kallberg Y."/>
            <person name="Tangrot J."/>
            <person name="Rosling A."/>
        </authorList>
    </citation>
    <scope>NUCLEOTIDE SEQUENCE</scope>
    <source>
        <strain evidence="1">BR232B</strain>
    </source>
</reference>
<keyword evidence="2" id="KW-1185">Reference proteome</keyword>
<feature type="non-terminal residue" evidence="1">
    <location>
        <position position="1"/>
    </location>
</feature>
<dbReference type="EMBL" id="CAJVPI010002854">
    <property type="protein sequence ID" value="CAG8650427.1"/>
    <property type="molecule type" value="Genomic_DNA"/>
</dbReference>
<comment type="caution">
    <text evidence="1">The sequence shown here is derived from an EMBL/GenBank/DDBJ whole genome shotgun (WGS) entry which is preliminary data.</text>
</comment>
<dbReference type="Proteomes" id="UP000789739">
    <property type="component" value="Unassembled WGS sequence"/>
</dbReference>
<accession>A0A9N9DS37</accession>
<gene>
    <name evidence="1" type="ORF">PBRASI_LOCUS10239</name>
</gene>
<protein>
    <submittedName>
        <fullName evidence="1">11138_t:CDS:1</fullName>
    </submittedName>
</protein>
<dbReference type="OrthoDB" id="10500991at2759"/>